<accession>A0A420I328</accession>
<evidence type="ECO:0000313" key="3">
    <source>
        <dbReference type="EMBL" id="RKF64067.1"/>
    </source>
</evidence>
<reference evidence="3 4" key="1">
    <citation type="journal article" date="2018" name="BMC Genomics">
        <title>Comparative genome analyses reveal sequence features reflecting distinct modes of host-adaptation between dicot and monocot powdery mildew.</title>
        <authorList>
            <person name="Wu Y."/>
            <person name="Ma X."/>
            <person name="Pan Z."/>
            <person name="Kale S.D."/>
            <person name="Song Y."/>
            <person name="King H."/>
            <person name="Zhang Q."/>
            <person name="Presley C."/>
            <person name="Deng X."/>
            <person name="Wei C.I."/>
            <person name="Xiao S."/>
        </authorList>
    </citation>
    <scope>NUCLEOTIDE SEQUENCE [LARGE SCALE GENOMIC DNA]</scope>
    <source>
        <strain evidence="3">UMSG3</strain>
    </source>
</reference>
<dbReference type="Pfam" id="PF23566">
    <property type="entry name" value="RTG2_C"/>
    <property type="match status" value="1"/>
</dbReference>
<dbReference type="PANTHER" id="PTHR30005:SF0">
    <property type="entry name" value="RETROGRADE REGULATION PROTEIN 2"/>
    <property type="match status" value="1"/>
</dbReference>
<dbReference type="AlphaFoldDB" id="A0A420I328"/>
<dbReference type="Proteomes" id="UP000283383">
    <property type="component" value="Unassembled WGS sequence"/>
</dbReference>
<evidence type="ECO:0000313" key="4">
    <source>
        <dbReference type="Proteomes" id="UP000283383"/>
    </source>
</evidence>
<evidence type="ECO:0000259" key="2">
    <source>
        <dbReference type="Pfam" id="PF23566"/>
    </source>
</evidence>
<dbReference type="InterPro" id="IPR057512">
    <property type="entry name" value="RTG2_C"/>
</dbReference>
<dbReference type="GO" id="GO:0006357">
    <property type="term" value="P:regulation of transcription by RNA polymerase II"/>
    <property type="evidence" value="ECO:0007669"/>
    <property type="project" value="TreeGrafter"/>
</dbReference>
<sequence length="584" mass="64036">MAGVHVTLQDVSTILSTTNEASSDLYGLVDMGSNGIRFSISDLRPPSSRLLTCIYHERTKISLYDALHGSSPDSKSLYFSEQTITQVAETLGRFQKICVANHVPPENILIFATEAMRTAKNQNQMLDAIRVATGLTVKILTPQVETLFGAMGARSGFAQVDGLLMDLGGGSVQITYVNSSLGPNYEFLSAEAAHSLPFGAARLTEVMSDPTTAKSTQAELQKLMKKSIESLVQKFPELHAQFNSEEGVTIYFSGGGFRGYGSILMHTDPIQPYPIPAIGGYSVPGSRFKKWPEMLLANKKAGQIFGLSKRRRHQFPAIAMVVDAVSQAIPRIKSTFFCTGGNREGLLLMKLPSLVREMDPFPLIPSSVTDRNPCTISSIVNLLIAAFPPTHSRSLSIFTPKLLSHVAHRIWIFQGLNDNPSRALYSTISEARAALPSLTHDLCAILALTLSARWGFDLGPVDLQVVQNLQKIVGPEITWWCRYIGRACHFLSIVFPTYPTDLEPLEKALRLEAISNKYLGKNENTEGIQLNVYLVRSLCQGKLGGVDGQLKDVWKKIGKGLGDTPKLKVEIICTEQSVDFDSKT</sequence>
<keyword evidence="4" id="KW-1185">Reference proteome</keyword>
<dbReference type="Gene3D" id="3.30.420.40">
    <property type="match status" value="1"/>
</dbReference>
<feature type="domain" description="RTG2 C-terminal" evidence="2">
    <location>
        <begin position="374"/>
        <end position="537"/>
    </location>
</feature>
<dbReference type="Pfam" id="PF02541">
    <property type="entry name" value="Ppx-GppA"/>
    <property type="match status" value="1"/>
</dbReference>
<evidence type="ECO:0000259" key="1">
    <source>
        <dbReference type="Pfam" id="PF02541"/>
    </source>
</evidence>
<feature type="domain" description="Ppx/GppA phosphatase N-terminal" evidence="1">
    <location>
        <begin position="50"/>
        <end position="353"/>
    </location>
</feature>
<dbReference type="FunFam" id="3.30.420.40:FF:000191">
    <property type="entry name" value="Retrograde regulation protein 2"/>
    <property type="match status" value="1"/>
</dbReference>
<dbReference type="PANTHER" id="PTHR30005">
    <property type="entry name" value="EXOPOLYPHOSPHATASE"/>
    <property type="match status" value="1"/>
</dbReference>
<dbReference type="InterPro" id="IPR050273">
    <property type="entry name" value="GppA/Ppx_hydrolase"/>
</dbReference>
<dbReference type="SUPFAM" id="SSF53067">
    <property type="entry name" value="Actin-like ATPase domain"/>
    <property type="match status" value="2"/>
</dbReference>
<protein>
    <submittedName>
        <fullName evidence="3">Retrograde regulation protein 2</fullName>
    </submittedName>
</protein>
<dbReference type="Gene3D" id="3.30.420.150">
    <property type="entry name" value="Exopolyphosphatase. Domain 2"/>
    <property type="match status" value="1"/>
</dbReference>
<dbReference type="InterPro" id="IPR003695">
    <property type="entry name" value="Ppx_GppA_N"/>
</dbReference>
<name>A0A420I328_9PEZI</name>
<dbReference type="InterPro" id="IPR043129">
    <property type="entry name" value="ATPase_NBD"/>
</dbReference>
<dbReference type="EMBL" id="MCBQ01013525">
    <property type="protein sequence ID" value="RKF64067.1"/>
    <property type="molecule type" value="Genomic_DNA"/>
</dbReference>
<comment type="caution">
    <text evidence="3">The sequence shown here is derived from an EMBL/GenBank/DDBJ whole genome shotgun (WGS) entry which is preliminary data.</text>
</comment>
<proteinExistence type="predicted"/>
<gene>
    <name evidence="3" type="ORF">GcM3_135011</name>
</gene>
<dbReference type="STRING" id="62708.A0A420I328"/>
<organism evidence="3 4">
    <name type="scientific">Golovinomyces cichoracearum</name>
    <dbReference type="NCBI Taxonomy" id="62708"/>
    <lineage>
        <taxon>Eukaryota</taxon>
        <taxon>Fungi</taxon>
        <taxon>Dikarya</taxon>
        <taxon>Ascomycota</taxon>
        <taxon>Pezizomycotina</taxon>
        <taxon>Leotiomycetes</taxon>
        <taxon>Erysiphales</taxon>
        <taxon>Erysiphaceae</taxon>
        <taxon>Golovinomyces</taxon>
    </lineage>
</organism>